<name>A0ACB7VIM7_DIOAL</name>
<dbReference type="EMBL" id="CM037018">
    <property type="protein sequence ID" value="KAH7673998.1"/>
    <property type="molecule type" value="Genomic_DNA"/>
</dbReference>
<proteinExistence type="predicted"/>
<dbReference type="Proteomes" id="UP000827976">
    <property type="component" value="Chromosome 8"/>
</dbReference>
<gene>
    <name evidence="1" type="ORF">IHE45_08G042600</name>
</gene>
<evidence type="ECO:0000313" key="2">
    <source>
        <dbReference type="Proteomes" id="UP000827976"/>
    </source>
</evidence>
<evidence type="ECO:0000313" key="1">
    <source>
        <dbReference type="EMBL" id="KAH7673998.1"/>
    </source>
</evidence>
<protein>
    <submittedName>
        <fullName evidence="1">Uncharacterized protein</fullName>
    </submittedName>
</protein>
<accession>A0ACB7VIM7</accession>
<keyword evidence="2" id="KW-1185">Reference proteome</keyword>
<sequence>MGSCFSSSSSSSSSILDNKPVARVISLDGTLMECLLPVSVSQVLGENYNSWSCFICDADNLLYNSYIPPLDSQEWLQHEHIYFMLPAFMLNHPLTGLDMAALAVKASEALDNAAKDKLGKKRSSSRIQVMPVDGFRENTASDVDLKIFPAVSLPTRRRRRGSSSSSSYKQRLSAIVEDSE</sequence>
<comment type="caution">
    <text evidence="1">The sequence shown here is derived from an EMBL/GenBank/DDBJ whole genome shotgun (WGS) entry which is preliminary data.</text>
</comment>
<reference evidence="2" key="1">
    <citation type="journal article" date="2022" name="Nat. Commun.">
        <title>Chromosome evolution and the genetic basis of agronomically important traits in greater yam.</title>
        <authorList>
            <person name="Bredeson J.V."/>
            <person name="Lyons J.B."/>
            <person name="Oniyinde I.O."/>
            <person name="Okereke N.R."/>
            <person name="Kolade O."/>
            <person name="Nnabue I."/>
            <person name="Nwadili C.O."/>
            <person name="Hribova E."/>
            <person name="Parker M."/>
            <person name="Nwogha J."/>
            <person name="Shu S."/>
            <person name="Carlson J."/>
            <person name="Kariba R."/>
            <person name="Muthemba S."/>
            <person name="Knop K."/>
            <person name="Barton G.J."/>
            <person name="Sherwood A.V."/>
            <person name="Lopez-Montes A."/>
            <person name="Asiedu R."/>
            <person name="Jamnadass R."/>
            <person name="Muchugi A."/>
            <person name="Goodstein D."/>
            <person name="Egesi C.N."/>
            <person name="Featherston J."/>
            <person name="Asfaw A."/>
            <person name="Simpson G.G."/>
            <person name="Dolezel J."/>
            <person name="Hendre P.S."/>
            <person name="Van Deynze A."/>
            <person name="Kumar P.L."/>
            <person name="Obidiegwu J.E."/>
            <person name="Bhattacharjee R."/>
            <person name="Rokhsar D.S."/>
        </authorList>
    </citation>
    <scope>NUCLEOTIDE SEQUENCE [LARGE SCALE GENOMIC DNA]</scope>
    <source>
        <strain evidence="2">cv. TDa95/00328</strain>
    </source>
</reference>
<organism evidence="1 2">
    <name type="scientific">Dioscorea alata</name>
    <name type="common">Purple yam</name>
    <dbReference type="NCBI Taxonomy" id="55571"/>
    <lineage>
        <taxon>Eukaryota</taxon>
        <taxon>Viridiplantae</taxon>
        <taxon>Streptophyta</taxon>
        <taxon>Embryophyta</taxon>
        <taxon>Tracheophyta</taxon>
        <taxon>Spermatophyta</taxon>
        <taxon>Magnoliopsida</taxon>
        <taxon>Liliopsida</taxon>
        <taxon>Dioscoreales</taxon>
        <taxon>Dioscoreaceae</taxon>
        <taxon>Dioscorea</taxon>
    </lineage>
</organism>